<organism evidence="3 4">
    <name type="scientific">Tetraparma gracilis</name>
    <dbReference type="NCBI Taxonomy" id="2962635"/>
    <lineage>
        <taxon>Eukaryota</taxon>
        <taxon>Sar</taxon>
        <taxon>Stramenopiles</taxon>
        <taxon>Ochrophyta</taxon>
        <taxon>Bolidophyceae</taxon>
        <taxon>Parmales</taxon>
        <taxon>Triparmaceae</taxon>
        <taxon>Tetraparma</taxon>
    </lineage>
</organism>
<accession>A0ABQ6MVC0</accession>
<feature type="region of interest" description="Disordered" evidence="1">
    <location>
        <begin position="1"/>
        <end position="27"/>
    </location>
</feature>
<dbReference type="Pfam" id="PF00561">
    <property type="entry name" value="Abhydrolase_1"/>
    <property type="match status" value="1"/>
</dbReference>
<dbReference type="InterPro" id="IPR000639">
    <property type="entry name" value="Epox_hydrolase-like"/>
</dbReference>
<dbReference type="PANTHER" id="PTHR43798:SF33">
    <property type="entry name" value="HYDROLASE, PUTATIVE (AFU_ORTHOLOGUE AFUA_2G14860)-RELATED"/>
    <property type="match status" value="1"/>
</dbReference>
<reference evidence="3 4" key="1">
    <citation type="journal article" date="2023" name="Commun. Biol.">
        <title>Genome analysis of Parmales, the sister group of diatoms, reveals the evolutionary specialization of diatoms from phago-mixotrophs to photoautotrophs.</title>
        <authorList>
            <person name="Ban H."/>
            <person name="Sato S."/>
            <person name="Yoshikawa S."/>
            <person name="Yamada K."/>
            <person name="Nakamura Y."/>
            <person name="Ichinomiya M."/>
            <person name="Sato N."/>
            <person name="Blanc-Mathieu R."/>
            <person name="Endo H."/>
            <person name="Kuwata A."/>
            <person name="Ogata H."/>
        </authorList>
    </citation>
    <scope>NUCLEOTIDE SEQUENCE [LARGE SCALE GENOMIC DNA]</scope>
</reference>
<dbReference type="SUPFAM" id="SSF53474">
    <property type="entry name" value="alpha/beta-Hydrolases"/>
    <property type="match status" value="1"/>
</dbReference>
<dbReference type="PRINTS" id="PR00412">
    <property type="entry name" value="EPOXHYDRLASE"/>
</dbReference>
<dbReference type="PANTHER" id="PTHR43798">
    <property type="entry name" value="MONOACYLGLYCEROL LIPASE"/>
    <property type="match status" value="1"/>
</dbReference>
<evidence type="ECO:0000313" key="3">
    <source>
        <dbReference type="EMBL" id="GMI33451.1"/>
    </source>
</evidence>
<keyword evidence="4" id="KW-1185">Reference proteome</keyword>
<evidence type="ECO:0000313" key="4">
    <source>
        <dbReference type="Proteomes" id="UP001165060"/>
    </source>
</evidence>
<evidence type="ECO:0000259" key="2">
    <source>
        <dbReference type="Pfam" id="PF00561"/>
    </source>
</evidence>
<dbReference type="EMBL" id="BRYB01000587">
    <property type="protein sequence ID" value="GMI33451.1"/>
    <property type="molecule type" value="Genomic_DNA"/>
</dbReference>
<protein>
    <recommendedName>
        <fullName evidence="2">AB hydrolase-1 domain-containing protein</fullName>
    </recommendedName>
</protein>
<dbReference type="InterPro" id="IPR029058">
    <property type="entry name" value="AB_hydrolase_fold"/>
</dbReference>
<proteinExistence type="predicted"/>
<sequence>MATPSPMHTFQMDPSSPSHAPPGGSPRIRALAATLSVVALCGASFYSGTRLAPPAPPAAGDNTNAVTDPTFIRAEPHDPWSPSNWGAAEYQEQVALQNAEEQGFDDYDEYCPWCSEHADDRGWNYMWGWGECECHEGWSGSCCDVPSRRPCGAGITCQQKEANGMSFDCREAGTPNGDNGVIMVHGFPEWSEMYSGLMRSLADDGYHSIACNMRGYSVGARPTQYEAYMYDEIASDVTALADAFGMNKYHLVGHDHGACLSWYVAAEDGKKADPRIKSLTALSVPHLDAFSDGLYGPNADKDQQIASQYFTVFNLPDSAKLNFNLLYTTMALPILNSDHGFPDSAFNSPDDFQKALWWYNGAFPDTGVGGLAEVPTMSTATLLAEGSWMSGLRAVYPADDAPGKPAPNRIGNIKAPTLYICGADDFAILCTREYSKNTKNFVDGEYKFLAVEDCGHDILKCASDQSTLKVIESITELIVANS</sequence>
<dbReference type="Proteomes" id="UP001165060">
    <property type="component" value="Unassembled WGS sequence"/>
</dbReference>
<comment type="caution">
    <text evidence="3">The sequence shown here is derived from an EMBL/GenBank/DDBJ whole genome shotgun (WGS) entry which is preliminary data.</text>
</comment>
<dbReference type="Gene3D" id="3.40.50.1820">
    <property type="entry name" value="alpha/beta hydrolase"/>
    <property type="match status" value="1"/>
</dbReference>
<gene>
    <name evidence="3" type="ORF">TeGR_g14714</name>
</gene>
<feature type="domain" description="AB hydrolase-1" evidence="2">
    <location>
        <begin position="181"/>
        <end position="458"/>
    </location>
</feature>
<dbReference type="InterPro" id="IPR050266">
    <property type="entry name" value="AB_hydrolase_sf"/>
</dbReference>
<dbReference type="InterPro" id="IPR000073">
    <property type="entry name" value="AB_hydrolase_1"/>
</dbReference>
<name>A0ABQ6MVC0_9STRA</name>
<evidence type="ECO:0000256" key="1">
    <source>
        <dbReference type="SAM" id="MobiDB-lite"/>
    </source>
</evidence>